<dbReference type="PROSITE" id="PS51782">
    <property type="entry name" value="LYSM"/>
    <property type="match status" value="1"/>
</dbReference>
<dbReference type="InterPro" id="IPR018392">
    <property type="entry name" value="LysM"/>
</dbReference>
<dbReference type="Gene3D" id="3.30.200.20">
    <property type="entry name" value="Phosphorylase Kinase, domain 1"/>
    <property type="match status" value="1"/>
</dbReference>
<dbReference type="AlphaFoldDB" id="A0AA39W5P3"/>
<keyword evidence="2" id="KW-0732">Signal</keyword>
<organism evidence="5 6">
    <name type="scientific">Acer saccharum</name>
    <name type="common">Sugar maple</name>
    <dbReference type="NCBI Taxonomy" id="4024"/>
    <lineage>
        <taxon>Eukaryota</taxon>
        <taxon>Viridiplantae</taxon>
        <taxon>Streptophyta</taxon>
        <taxon>Embryophyta</taxon>
        <taxon>Tracheophyta</taxon>
        <taxon>Spermatophyta</taxon>
        <taxon>Magnoliopsida</taxon>
        <taxon>eudicotyledons</taxon>
        <taxon>Gunneridae</taxon>
        <taxon>Pentapetalae</taxon>
        <taxon>rosids</taxon>
        <taxon>malvids</taxon>
        <taxon>Sapindales</taxon>
        <taxon>Sapindaceae</taxon>
        <taxon>Hippocastanoideae</taxon>
        <taxon>Acereae</taxon>
        <taxon>Acer</taxon>
    </lineage>
</organism>
<evidence type="ECO:0000256" key="1">
    <source>
        <dbReference type="SAM" id="Phobius"/>
    </source>
</evidence>
<feature type="domain" description="Protein kinase" evidence="3">
    <location>
        <begin position="485"/>
        <end position="752"/>
    </location>
</feature>
<name>A0AA39W5P3_ACESA</name>
<reference evidence="5" key="1">
    <citation type="journal article" date="2022" name="Plant J.">
        <title>Strategies of tolerance reflected in two North American maple genomes.</title>
        <authorList>
            <person name="McEvoy S.L."/>
            <person name="Sezen U.U."/>
            <person name="Trouern-Trend A."/>
            <person name="McMahon S.M."/>
            <person name="Schaberg P.G."/>
            <person name="Yang J."/>
            <person name="Wegrzyn J.L."/>
            <person name="Swenson N.G."/>
        </authorList>
    </citation>
    <scope>NUCLEOTIDE SEQUENCE</scope>
    <source>
        <strain evidence="5">NS2018</strain>
    </source>
</reference>
<dbReference type="GO" id="GO:0004672">
    <property type="term" value="F:protein kinase activity"/>
    <property type="evidence" value="ECO:0007669"/>
    <property type="project" value="InterPro"/>
</dbReference>
<dbReference type="PROSITE" id="PS50011">
    <property type="entry name" value="PROTEIN_KINASE_DOM"/>
    <property type="match status" value="1"/>
</dbReference>
<evidence type="ECO:0000313" key="6">
    <source>
        <dbReference type="Proteomes" id="UP001168877"/>
    </source>
</evidence>
<dbReference type="Pfam" id="PF23472">
    <property type="entry name" value="LysM2_CERK1_LYK3_4_5"/>
    <property type="match status" value="1"/>
</dbReference>
<keyword evidence="1" id="KW-0472">Membrane</keyword>
<evidence type="ECO:0000313" key="5">
    <source>
        <dbReference type="EMBL" id="KAK0604572.1"/>
    </source>
</evidence>
<dbReference type="Pfam" id="PF17921">
    <property type="entry name" value="Integrase_H2C2"/>
    <property type="match status" value="1"/>
</dbReference>
<dbReference type="InterPro" id="IPR056563">
    <property type="entry name" value="LysM3_LYK4_5"/>
</dbReference>
<dbReference type="Gene3D" id="1.10.510.10">
    <property type="entry name" value="Transferase(Phosphotransferase) domain 1"/>
    <property type="match status" value="1"/>
</dbReference>
<dbReference type="InterPro" id="IPR041588">
    <property type="entry name" value="Integrase_H2C2"/>
</dbReference>
<dbReference type="InterPro" id="IPR056562">
    <property type="entry name" value="LysM2_CERK1_LYK3_4_5"/>
</dbReference>
<evidence type="ECO:0008006" key="7">
    <source>
        <dbReference type="Google" id="ProtNLM"/>
    </source>
</evidence>
<dbReference type="InterPro" id="IPR001245">
    <property type="entry name" value="Ser-Thr/Tyr_kinase_cat_dom"/>
</dbReference>
<dbReference type="InterPro" id="IPR000719">
    <property type="entry name" value="Prot_kinase_dom"/>
</dbReference>
<dbReference type="Pfam" id="PF23473">
    <property type="entry name" value="LysM3_LYK4_5"/>
    <property type="match status" value="1"/>
</dbReference>
<dbReference type="PANTHER" id="PTHR45927:SF10">
    <property type="entry name" value="LYSM-DOMAIN RECEPTOR-LIKE KINASE"/>
    <property type="match status" value="1"/>
</dbReference>
<evidence type="ECO:0000256" key="2">
    <source>
        <dbReference type="SAM" id="SignalP"/>
    </source>
</evidence>
<dbReference type="Proteomes" id="UP001168877">
    <property type="component" value="Unassembled WGS sequence"/>
</dbReference>
<feature type="transmembrane region" description="Helical" evidence="1">
    <location>
        <begin position="264"/>
        <end position="286"/>
    </location>
</feature>
<comment type="caution">
    <text evidence="5">The sequence shown here is derived from an EMBL/GenBank/DDBJ whole genome shotgun (WGS) entry which is preliminary data.</text>
</comment>
<accession>A0AA39W5P3</accession>
<protein>
    <recommendedName>
        <fullName evidence="7">LysM domain receptor-like kinase 4</fullName>
    </recommendedName>
</protein>
<dbReference type="GO" id="GO:0005524">
    <property type="term" value="F:ATP binding"/>
    <property type="evidence" value="ECO:0007669"/>
    <property type="project" value="InterPro"/>
</dbReference>
<proteinExistence type="predicted"/>
<dbReference type="EMBL" id="JAUESC010000002">
    <property type="protein sequence ID" value="KAK0604572.1"/>
    <property type="molecule type" value="Genomic_DNA"/>
</dbReference>
<dbReference type="PANTHER" id="PTHR45927">
    <property type="entry name" value="LYSM-DOMAIN RECEPTOR-LIKE KINASE-RELATED"/>
    <property type="match status" value="1"/>
</dbReference>
<dbReference type="Pfam" id="PF23446">
    <property type="entry name" value="LysM1_NFP_LYK"/>
    <property type="match status" value="1"/>
</dbReference>
<dbReference type="InterPro" id="IPR056561">
    <property type="entry name" value="NFP_LYK_LysM1"/>
</dbReference>
<feature type="chain" id="PRO_5041467999" description="LysM domain receptor-like kinase 4" evidence="2">
    <location>
        <begin position="19"/>
        <end position="752"/>
    </location>
</feature>
<dbReference type="GO" id="GO:0005886">
    <property type="term" value="C:plasma membrane"/>
    <property type="evidence" value="ECO:0007669"/>
    <property type="project" value="UniProtKB-ARBA"/>
</dbReference>
<feature type="signal peptide" evidence="2">
    <location>
        <begin position="1"/>
        <end position="18"/>
    </location>
</feature>
<dbReference type="InterPro" id="IPR052611">
    <property type="entry name" value="Plant_RLK_LysM"/>
</dbReference>
<gene>
    <name evidence="5" type="ORF">LWI29_017037</name>
</gene>
<evidence type="ECO:0000259" key="3">
    <source>
        <dbReference type="PROSITE" id="PS50011"/>
    </source>
</evidence>
<dbReference type="Pfam" id="PF07714">
    <property type="entry name" value="PK_Tyr_Ser-Thr"/>
    <property type="match status" value="1"/>
</dbReference>
<dbReference type="Gene3D" id="1.10.340.70">
    <property type="match status" value="1"/>
</dbReference>
<keyword evidence="6" id="KW-1185">Reference proteome</keyword>
<feature type="domain" description="LysM" evidence="4">
    <location>
        <begin position="181"/>
        <end position="225"/>
    </location>
</feature>
<sequence length="752" mass="83384">MIYYLCLFIWVCINLSYAQQSYDSSKCSSDISSPGSRYICNSSHNSCHTFLVYRANRYFQTLSNITDLFDMSSDKSGEILHLNNLTSPSEILKPGREVLIPIICSCLGQFFQTNFSYVVPGSTTYSEIACGVFESLLKSVTLAEENQSQENGSLQVGSKLNVPVKCACPDVSSSRGVKYLVTYPFVEGDGPVLLSHKFGISLEDLCAANGLESKPTVYPNTTFLVPLKSDPFINFNIPDSPTPAPDFLPTITIENTKKSKLIRILYIVGSVVGFCLVLVAILACGFQDKISARHASWSTYLQQFTFVLKHKAGVTNRVADALSRRVNLLTTMTVRVLGFDSFRELFDSDPYLSGVIAAARTGEDSEFLLVDGFLFRGNQLCIPDCSLRLQIIKESHGRDRTLQLIKGSYFWPIIRKEVEKYVARCRICQLSKGKATNAARSSPLSGQTGRSSTNSCLSPDLLIGIKYSLISYSVEELKKATNNFSEDTKIIGDHDQEDYYKAKIDNVEVLIKQMRFEDTRHVIDVHSRINHINVVSLHGGCYGENDFSWSYLVFECPSNGCLRDCLSNQSNSLDWKRRTQIAFNIATGLHYLHYCIFPTYAHLNMNSRQIYLTSKWRAKLANVGINPAAAAGSSKGVAPEYLIHGSASEKVDIFAFGVVLLELISGREDDVTDGELSLKESIGFLGGGSSTTTSEGGCFDQLRSFMDPSLKEDHYPLAEALCLAVLAKACVEDDPLHRPSMDDILKVLSRMV</sequence>
<keyword evidence="1" id="KW-1133">Transmembrane helix</keyword>
<keyword evidence="1" id="KW-0812">Transmembrane</keyword>
<evidence type="ECO:0000259" key="4">
    <source>
        <dbReference type="PROSITE" id="PS51782"/>
    </source>
</evidence>
<dbReference type="SUPFAM" id="SSF56112">
    <property type="entry name" value="Protein kinase-like (PK-like)"/>
    <property type="match status" value="1"/>
</dbReference>
<reference evidence="5" key="2">
    <citation type="submission" date="2023-06" db="EMBL/GenBank/DDBJ databases">
        <authorList>
            <person name="Swenson N.G."/>
            <person name="Wegrzyn J.L."/>
            <person name="Mcevoy S.L."/>
        </authorList>
    </citation>
    <scope>NUCLEOTIDE SEQUENCE</scope>
    <source>
        <strain evidence="5">NS2018</strain>
        <tissue evidence="5">Leaf</tissue>
    </source>
</reference>
<dbReference type="InterPro" id="IPR011009">
    <property type="entry name" value="Kinase-like_dom_sf"/>
</dbReference>